<sequence length="185" mass="21299">MANIYTRRDGKPRTTTFADFKFHKDFSYKNTKLQTARLLSPNRSKNPHSLGLIYQNPYNKDNLTFSIWSPPFCKNFQDKFSHMQETNWTCKHEATCENLLEQDFPGKPPKIRYSTSSTSRQSYQDPAKRMANWKNCSPLPPTRYSSNPERNRDPVVGIVPNAVVLPPINKDEKNTPPNSATNLTS</sequence>
<proteinExistence type="predicted"/>
<feature type="region of interest" description="Disordered" evidence="1">
    <location>
        <begin position="166"/>
        <end position="185"/>
    </location>
</feature>
<evidence type="ECO:0000313" key="3">
    <source>
        <dbReference type="Proteomes" id="UP000007110"/>
    </source>
</evidence>
<evidence type="ECO:0000313" key="2">
    <source>
        <dbReference type="EnsemblMetazoa" id="XP_011669763"/>
    </source>
</evidence>
<accession>A0A7M7HL37</accession>
<keyword evidence="3" id="KW-1185">Reference proteome</keyword>
<organism evidence="2 3">
    <name type="scientific">Strongylocentrotus purpuratus</name>
    <name type="common">Purple sea urchin</name>
    <dbReference type="NCBI Taxonomy" id="7668"/>
    <lineage>
        <taxon>Eukaryota</taxon>
        <taxon>Metazoa</taxon>
        <taxon>Echinodermata</taxon>
        <taxon>Eleutherozoa</taxon>
        <taxon>Echinozoa</taxon>
        <taxon>Echinoidea</taxon>
        <taxon>Euechinoidea</taxon>
        <taxon>Echinacea</taxon>
        <taxon>Camarodonta</taxon>
        <taxon>Echinidea</taxon>
        <taxon>Strongylocentrotidae</taxon>
        <taxon>Strongylocentrotus</taxon>
    </lineage>
</organism>
<dbReference type="InParanoid" id="A0A7M7HL37"/>
<protein>
    <submittedName>
        <fullName evidence="2">Uncharacterized protein</fullName>
    </submittedName>
</protein>
<feature type="compositionally biased region" description="Polar residues" evidence="1">
    <location>
        <begin position="175"/>
        <end position="185"/>
    </location>
</feature>
<feature type="region of interest" description="Disordered" evidence="1">
    <location>
        <begin position="107"/>
        <end position="154"/>
    </location>
</feature>
<evidence type="ECO:0000256" key="1">
    <source>
        <dbReference type="SAM" id="MobiDB-lite"/>
    </source>
</evidence>
<reference evidence="3" key="1">
    <citation type="submission" date="2015-02" db="EMBL/GenBank/DDBJ databases">
        <title>Genome sequencing for Strongylocentrotus purpuratus.</title>
        <authorList>
            <person name="Murali S."/>
            <person name="Liu Y."/>
            <person name="Vee V."/>
            <person name="English A."/>
            <person name="Wang M."/>
            <person name="Skinner E."/>
            <person name="Han Y."/>
            <person name="Muzny D.M."/>
            <person name="Worley K.C."/>
            <person name="Gibbs R.A."/>
        </authorList>
    </citation>
    <scope>NUCLEOTIDE SEQUENCE</scope>
</reference>
<dbReference type="KEGG" id="spu:105440877"/>
<dbReference type="AlphaFoldDB" id="A0A7M7HL37"/>
<dbReference type="Proteomes" id="UP000007110">
    <property type="component" value="Unassembled WGS sequence"/>
</dbReference>
<feature type="compositionally biased region" description="Low complexity" evidence="1">
    <location>
        <begin position="112"/>
        <end position="124"/>
    </location>
</feature>
<dbReference type="GeneID" id="105440877"/>
<dbReference type="RefSeq" id="XP_011669763.1">
    <property type="nucleotide sequence ID" value="XM_011671461.2"/>
</dbReference>
<dbReference type="OrthoDB" id="10031370at2759"/>
<dbReference type="EnsemblMetazoa" id="XM_011671461">
    <property type="protein sequence ID" value="XP_011669763"/>
    <property type="gene ID" value="LOC105440877"/>
</dbReference>
<dbReference type="OMA" id="TRRQNPH"/>
<reference evidence="2" key="2">
    <citation type="submission" date="2021-01" db="UniProtKB">
        <authorList>
            <consortium name="EnsemblMetazoa"/>
        </authorList>
    </citation>
    <scope>IDENTIFICATION</scope>
</reference>
<name>A0A7M7HL37_STRPU</name>